<dbReference type="OrthoDB" id="296793at2759"/>
<dbReference type="GO" id="GO:0006886">
    <property type="term" value="P:intracellular protein transport"/>
    <property type="evidence" value="ECO:0007669"/>
    <property type="project" value="InterPro"/>
</dbReference>
<keyword evidence="4" id="KW-0813">Transport</keyword>
<organism evidence="12 13">
    <name type="scientific">Varroa destructor</name>
    <name type="common">Honeybee mite</name>
    <dbReference type="NCBI Taxonomy" id="109461"/>
    <lineage>
        <taxon>Eukaryota</taxon>
        <taxon>Metazoa</taxon>
        <taxon>Ecdysozoa</taxon>
        <taxon>Arthropoda</taxon>
        <taxon>Chelicerata</taxon>
        <taxon>Arachnida</taxon>
        <taxon>Acari</taxon>
        <taxon>Parasitiformes</taxon>
        <taxon>Mesostigmata</taxon>
        <taxon>Gamasina</taxon>
        <taxon>Dermanyssoidea</taxon>
        <taxon>Varroidae</taxon>
        <taxon>Varroa</taxon>
    </lineage>
</organism>
<dbReference type="GeneID" id="111243618"/>
<evidence type="ECO:0000256" key="4">
    <source>
        <dbReference type="ARBA" id="ARBA00022448"/>
    </source>
</evidence>
<evidence type="ECO:0000259" key="11">
    <source>
        <dbReference type="Pfam" id="PF20671"/>
    </source>
</evidence>
<dbReference type="GO" id="GO:0007030">
    <property type="term" value="P:Golgi organization"/>
    <property type="evidence" value="ECO:0007669"/>
    <property type="project" value="TreeGrafter"/>
</dbReference>
<dbReference type="InParanoid" id="A0A7M7JEB0"/>
<evidence type="ECO:0000256" key="1">
    <source>
        <dbReference type="ARBA" id="ARBA00004395"/>
    </source>
</evidence>
<evidence type="ECO:0000256" key="3">
    <source>
        <dbReference type="ARBA" id="ARBA00020976"/>
    </source>
</evidence>
<evidence type="ECO:0000313" key="13">
    <source>
        <dbReference type="Proteomes" id="UP000594260"/>
    </source>
</evidence>
<proteinExistence type="inferred from homology"/>
<name>A0A7M7JEB0_VARDE</name>
<dbReference type="InterPro" id="IPR007265">
    <property type="entry name" value="COG_su3"/>
</dbReference>
<accession>A0A7M7JEB0</accession>
<keyword evidence="9" id="KW-0175">Coiled coil</keyword>
<keyword evidence="13" id="KW-1185">Reference proteome</keyword>
<keyword evidence="5" id="KW-0653">Protein transport</keyword>
<dbReference type="Pfam" id="PF04136">
    <property type="entry name" value="COG3_N"/>
    <property type="match status" value="1"/>
</dbReference>
<dbReference type="Pfam" id="PF20671">
    <property type="entry name" value="COG3_C"/>
    <property type="match status" value="1"/>
</dbReference>
<dbReference type="Proteomes" id="UP000594260">
    <property type="component" value="Unplaced"/>
</dbReference>
<evidence type="ECO:0000256" key="8">
    <source>
        <dbReference type="ARBA" id="ARBA00031339"/>
    </source>
</evidence>
<feature type="domain" description="Conserved oligomeric Golgi complex subunit 3 C-terminal" evidence="11">
    <location>
        <begin position="265"/>
        <end position="605"/>
    </location>
</feature>
<dbReference type="KEGG" id="vde:111243618"/>
<dbReference type="RefSeq" id="XP_022645152.1">
    <property type="nucleotide sequence ID" value="XM_022789417.1"/>
</dbReference>
<dbReference type="GO" id="GO:0000139">
    <property type="term" value="C:Golgi membrane"/>
    <property type="evidence" value="ECO:0007669"/>
    <property type="project" value="UniProtKB-SubCell"/>
</dbReference>
<comment type="subcellular location">
    <subcellularLocation>
        <location evidence="1">Golgi apparatus membrane</location>
        <topology evidence="1">Peripheral membrane protein</topology>
    </subcellularLocation>
</comment>
<dbReference type="PANTHER" id="PTHR13302:SF8">
    <property type="entry name" value="CONSERVED OLIGOMERIC GOLGI COMPLEX SUBUNIT 3"/>
    <property type="match status" value="1"/>
</dbReference>
<dbReference type="AlphaFoldDB" id="A0A7M7JEB0"/>
<dbReference type="GO" id="GO:0006891">
    <property type="term" value="P:intra-Golgi vesicle-mediated transport"/>
    <property type="evidence" value="ECO:0007669"/>
    <property type="project" value="TreeGrafter"/>
</dbReference>
<dbReference type="InterPro" id="IPR048320">
    <property type="entry name" value="COG3_N"/>
</dbReference>
<comment type="similarity">
    <text evidence="2">Belongs to the COG3 family.</text>
</comment>
<evidence type="ECO:0000256" key="2">
    <source>
        <dbReference type="ARBA" id="ARBA00009936"/>
    </source>
</evidence>
<keyword evidence="6" id="KW-0333">Golgi apparatus</keyword>
<evidence type="ECO:0000256" key="9">
    <source>
        <dbReference type="SAM" id="Coils"/>
    </source>
</evidence>
<dbReference type="FunCoup" id="A0A7M7JEB0">
    <property type="interactions" value="1306"/>
</dbReference>
<dbReference type="EnsemblMetazoa" id="XM_022789417">
    <property type="protein sequence ID" value="XP_022645152"/>
    <property type="gene ID" value="LOC111243618"/>
</dbReference>
<dbReference type="GO" id="GO:0005801">
    <property type="term" value="C:cis-Golgi network"/>
    <property type="evidence" value="ECO:0007669"/>
    <property type="project" value="InterPro"/>
</dbReference>
<evidence type="ECO:0000313" key="12">
    <source>
        <dbReference type="EnsemblMetazoa" id="XP_022645152"/>
    </source>
</evidence>
<reference evidence="12" key="1">
    <citation type="submission" date="2021-01" db="UniProtKB">
        <authorList>
            <consortium name="EnsemblMetazoa"/>
        </authorList>
    </citation>
    <scope>IDENTIFICATION</scope>
</reference>
<dbReference type="CTD" id="83548"/>
<dbReference type="PANTHER" id="PTHR13302">
    <property type="entry name" value="CONSERVED OLIGOMERIC GOLGI COMPLEX COMPONENT 3"/>
    <property type="match status" value="1"/>
</dbReference>
<keyword evidence="7" id="KW-0472">Membrane</keyword>
<evidence type="ECO:0000259" key="10">
    <source>
        <dbReference type="Pfam" id="PF04136"/>
    </source>
</evidence>
<protein>
    <recommendedName>
        <fullName evidence="3">Conserved oligomeric Golgi complex subunit 3</fullName>
    </recommendedName>
    <alternativeName>
        <fullName evidence="8">Component of oligomeric Golgi complex 3</fullName>
    </alternativeName>
</protein>
<evidence type="ECO:0000256" key="5">
    <source>
        <dbReference type="ARBA" id="ARBA00022927"/>
    </source>
</evidence>
<feature type="domain" description="Conserved oligomeric Golgi complex subunit 3 N-terminal" evidence="10">
    <location>
        <begin position="102"/>
        <end position="242"/>
    </location>
</feature>
<dbReference type="InterPro" id="IPR048685">
    <property type="entry name" value="COG3_C"/>
</dbReference>
<sequence length="786" mass="88694">MATSMTLAAGDQVRNLLSKWDDPEEPLAPLSDHQLKVLDQLETLSSGNKVEKDEKLGEDDAVLSSLQIEYTNAKEFMSAFTKVVEPEMQREIDCRYLSAVAAFRSYRTECGDLRDEVQKALDQLELLQTDYKFVTNKTGALHCECESLLSEQSKLAGVSEAIQSKLRHFVELEALQQKLHAPSLTVLSDGFIPLLTRIDECLVFLENHPEYKESAAYVIRYRHLQSNALGMIKAYVSSTLEQSARQVQAASQRSAQANPELDTFTLLYVKFKSHAPRIKSLTAQIEERMAPSKLLYSDILEEVQNSYFAQRNLLLAQSLDQAIQDLKEKHPKDHCSFLRQSASLLARLCHDETQLYYQFFSKSNSALDDFLSSLCAKLYDAFRPIIVHVLHLETLSELCSILKQEESATDVRAFKECLRAMLQDVQERLVFRTLVYIRTDILGYNAAAGDLAYPEKLEMMQTIAETLAGAPPSLSRSSSRASLASESAVSSAGEAKRRHSSVSGAAACPADIHGMWYPTVRRTLLCLSKLYRCLDKSIFQGLSQEVLAMCIESLVLAADSISKRNKTPLHGRLFEIKHLLILREQIAPFQIDFAIKETSLDFTRIRDAALSLMNNKNRLFSLGTNNALLEFLFEGTPQVKENLIDSKKAVDKQLKFVCERFIDEVSSHLIGSELRSYLDRCLVITAQNDPNIILKKQPFAEPSAASKIVSAAYRDLKERLARLQKAMSLYLANRDTEAILFKPIKSKTVVFYEKLNKMFEDNYTQDDLMIIACPSAEQISMRMSQL</sequence>
<dbReference type="GO" id="GO:0017119">
    <property type="term" value="C:Golgi transport complex"/>
    <property type="evidence" value="ECO:0007669"/>
    <property type="project" value="TreeGrafter"/>
</dbReference>
<evidence type="ECO:0000256" key="7">
    <source>
        <dbReference type="ARBA" id="ARBA00023136"/>
    </source>
</evidence>
<dbReference type="OMA" id="DEFELWG"/>
<feature type="coiled-coil region" evidence="9">
    <location>
        <begin position="110"/>
        <end position="137"/>
    </location>
</feature>
<evidence type="ECO:0000256" key="6">
    <source>
        <dbReference type="ARBA" id="ARBA00023034"/>
    </source>
</evidence>